<protein>
    <submittedName>
        <fullName evidence="1 2">Uncharacterized protein</fullName>
    </submittedName>
</protein>
<keyword evidence="3" id="KW-1185">Reference proteome</keyword>
<evidence type="ECO:0000313" key="1">
    <source>
        <dbReference type="EMBL" id="ESN94638.1"/>
    </source>
</evidence>
<evidence type="ECO:0000313" key="3">
    <source>
        <dbReference type="Proteomes" id="UP000015101"/>
    </source>
</evidence>
<reference evidence="2" key="3">
    <citation type="submission" date="2015-06" db="UniProtKB">
        <authorList>
            <consortium name="EnsemblMetazoa"/>
        </authorList>
    </citation>
    <scope>IDENTIFICATION</scope>
</reference>
<dbReference type="PANTHER" id="PTHR44444">
    <property type="entry name" value="PROTEIN SEL-1 HOMOLOG 3"/>
    <property type="match status" value="1"/>
</dbReference>
<dbReference type="EMBL" id="KB097571">
    <property type="protein sequence ID" value="ESN94638.1"/>
    <property type="molecule type" value="Genomic_DNA"/>
</dbReference>
<dbReference type="Proteomes" id="UP000015101">
    <property type="component" value="Unassembled WGS sequence"/>
</dbReference>
<dbReference type="EMBL" id="AMQM01001689">
    <property type="status" value="NOT_ANNOTATED_CDS"/>
    <property type="molecule type" value="Genomic_DNA"/>
</dbReference>
<accession>T1EVI6</accession>
<dbReference type="KEGG" id="hro:HELRODRAFT_164514"/>
<sequence>MVRQVLIELFPQSRWAFLCLRVRLCSLKKRAVLSLTFLFSHFLKLIGKKTKKRYFNFICLCNNKHEKIQQGKTLSPVKLGDDGNSFAVTQSPILDNLVTSRIQSNYTNENDNNNHATSLKINLKVVQIPKRYFENALVLLESICFDNMLLGIEVVVDTDSLKNVTVFRKIKKCYGQSEGMTILHKISLRLPRYISYKPGFLNKYSVYTCKGFLRFWLLDREAYTKILKEKTNKYFEKSTVHYSTSLQINEPFDRPHRPRRQCLTWFHDLISKLPYFPTCPYEEEVVTAIDFPVALGGLHTGVHRVYAPFNNPALRRKQIEAIIKPKFAFALWLYVDEYCPFGSKDCNVLHHITWNDNFATPQLQINKQGPGIGKIFLGFNVK</sequence>
<proteinExistence type="predicted"/>
<dbReference type="HOGENOM" id="CLU_724200_0_0_1"/>
<dbReference type="PANTHER" id="PTHR44444:SF6">
    <property type="entry name" value="LAMININ G DOMAIN-CONTAINING PROTEIN"/>
    <property type="match status" value="1"/>
</dbReference>
<dbReference type="InParanoid" id="T1EVI6"/>
<dbReference type="OrthoDB" id="272077at2759"/>
<reference evidence="3" key="1">
    <citation type="submission" date="2012-12" db="EMBL/GenBank/DDBJ databases">
        <authorList>
            <person name="Hellsten U."/>
            <person name="Grimwood J."/>
            <person name="Chapman J.A."/>
            <person name="Shapiro H."/>
            <person name="Aerts A."/>
            <person name="Otillar R.P."/>
            <person name="Terry A.Y."/>
            <person name="Boore J.L."/>
            <person name="Simakov O."/>
            <person name="Marletaz F."/>
            <person name="Cho S.-J."/>
            <person name="Edsinger-Gonzales E."/>
            <person name="Havlak P."/>
            <person name="Kuo D.-H."/>
            <person name="Larsson T."/>
            <person name="Lv J."/>
            <person name="Arendt D."/>
            <person name="Savage R."/>
            <person name="Osoegawa K."/>
            <person name="de Jong P."/>
            <person name="Lindberg D.R."/>
            <person name="Seaver E.C."/>
            <person name="Weisblat D.A."/>
            <person name="Putnam N.H."/>
            <person name="Grigoriev I.V."/>
            <person name="Rokhsar D.S."/>
        </authorList>
    </citation>
    <scope>NUCLEOTIDE SEQUENCE</scope>
</reference>
<dbReference type="EnsemblMetazoa" id="HelroT164514">
    <property type="protein sequence ID" value="HelroP164514"/>
    <property type="gene ID" value="HelroG164514"/>
</dbReference>
<dbReference type="GeneID" id="20200586"/>
<name>T1EVI6_HELRO</name>
<dbReference type="STRING" id="6412.T1EVI6"/>
<reference evidence="1 3" key="2">
    <citation type="journal article" date="2013" name="Nature">
        <title>Insights into bilaterian evolution from three spiralian genomes.</title>
        <authorList>
            <person name="Simakov O."/>
            <person name="Marletaz F."/>
            <person name="Cho S.J."/>
            <person name="Edsinger-Gonzales E."/>
            <person name="Havlak P."/>
            <person name="Hellsten U."/>
            <person name="Kuo D.H."/>
            <person name="Larsson T."/>
            <person name="Lv J."/>
            <person name="Arendt D."/>
            <person name="Savage R."/>
            <person name="Osoegawa K."/>
            <person name="de Jong P."/>
            <person name="Grimwood J."/>
            <person name="Chapman J.A."/>
            <person name="Shapiro H."/>
            <person name="Aerts A."/>
            <person name="Otillar R.P."/>
            <person name="Terry A.Y."/>
            <person name="Boore J.L."/>
            <person name="Grigoriev I.V."/>
            <person name="Lindberg D.R."/>
            <person name="Seaver E.C."/>
            <person name="Weisblat D.A."/>
            <person name="Putnam N.H."/>
            <person name="Rokhsar D.S."/>
        </authorList>
    </citation>
    <scope>NUCLEOTIDE SEQUENCE</scope>
</reference>
<organism evidence="2 3">
    <name type="scientific">Helobdella robusta</name>
    <name type="common">Californian leech</name>
    <dbReference type="NCBI Taxonomy" id="6412"/>
    <lineage>
        <taxon>Eukaryota</taxon>
        <taxon>Metazoa</taxon>
        <taxon>Spiralia</taxon>
        <taxon>Lophotrochozoa</taxon>
        <taxon>Annelida</taxon>
        <taxon>Clitellata</taxon>
        <taxon>Hirudinea</taxon>
        <taxon>Rhynchobdellida</taxon>
        <taxon>Glossiphoniidae</taxon>
        <taxon>Helobdella</taxon>
    </lineage>
</organism>
<dbReference type="InterPro" id="IPR042756">
    <property type="entry name" value="Sel-1L3"/>
</dbReference>
<dbReference type="RefSeq" id="XP_009027679.1">
    <property type="nucleotide sequence ID" value="XM_009029431.1"/>
</dbReference>
<gene>
    <name evidence="2" type="primary">20200586</name>
    <name evidence="1" type="ORF">HELRODRAFT_164514</name>
</gene>
<evidence type="ECO:0000313" key="2">
    <source>
        <dbReference type="EnsemblMetazoa" id="HelroP164514"/>
    </source>
</evidence>
<dbReference type="AlphaFoldDB" id="T1EVI6"/>
<dbReference type="CTD" id="20200586"/>
<dbReference type="eggNOG" id="KOG1550">
    <property type="taxonomic scope" value="Eukaryota"/>
</dbReference>